<dbReference type="AlphaFoldDB" id="A0AAV9C659"/>
<dbReference type="PANTHER" id="PTHR34590">
    <property type="entry name" value="OS03G0124300 PROTEIN-RELATED"/>
    <property type="match status" value="1"/>
</dbReference>
<keyword evidence="2" id="KW-1185">Reference proteome</keyword>
<evidence type="ECO:0000313" key="2">
    <source>
        <dbReference type="Proteomes" id="UP001180020"/>
    </source>
</evidence>
<gene>
    <name evidence="1" type="primary">FER</name>
    <name evidence="1" type="ORF">QJS10_CPB21g01686</name>
</gene>
<protein>
    <submittedName>
        <fullName evidence="1">Receptor-like protein kinase FERONIA</fullName>
    </submittedName>
</protein>
<organism evidence="1 2">
    <name type="scientific">Acorus calamus</name>
    <name type="common">Sweet flag</name>
    <dbReference type="NCBI Taxonomy" id="4465"/>
    <lineage>
        <taxon>Eukaryota</taxon>
        <taxon>Viridiplantae</taxon>
        <taxon>Streptophyta</taxon>
        <taxon>Embryophyta</taxon>
        <taxon>Tracheophyta</taxon>
        <taxon>Spermatophyta</taxon>
        <taxon>Magnoliopsida</taxon>
        <taxon>Liliopsida</taxon>
        <taxon>Acoraceae</taxon>
        <taxon>Acorus</taxon>
    </lineage>
</organism>
<keyword evidence="1" id="KW-0675">Receptor</keyword>
<accession>A0AAV9C659</accession>
<dbReference type="PANTHER" id="PTHR34590:SF5">
    <property type="entry name" value="OS04G0586500 PROTEIN"/>
    <property type="match status" value="1"/>
</dbReference>
<reference evidence="1" key="1">
    <citation type="journal article" date="2023" name="Nat. Commun.">
        <title>Diploid and tetraploid genomes of Acorus and the evolution of monocots.</title>
        <authorList>
            <person name="Ma L."/>
            <person name="Liu K.W."/>
            <person name="Li Z."/>
            <person name="Hsiao Y.Y."/>
            <person name="Qi Y."/>
            <person name="Fu T."/>
            <person name="Tang G.D."/>
            <person name="Zhang D."/>
            <person name="Sun W.H."/>
            <person name="Liu D.K."/>
            <person name="Li Y."/>
            <person name="Chen G.Z."/>
            <person name="Liu X.D."/>
            <person name="Liao X.Y."/>
            <person name="Jiang Y.T."/>
            <person name="Yu X."/>
            <person name="Hao Y."/>
            <person name="Huang J."/>
            <person name="Zhao X.W."/>
            <person name="Ke S."/>
            <person name="Chen Y.Y."/>
            <person name="Wu W.L."/>
            <person name="Hsu J.L."/>
            <person name="Lin Y.F."/>
            <person name="Huang M.D."/>
            <person name="Li C.Y."/>
            <person name="Huang L."/>
            <person name="Wang Z.W."/>
            <person name="Zhao X."/>
            <person name="Zhong W.Y."/>
            <person name="Peng D.H."/>
            <person name="Ahmad S."/>
            <person name="Lan S."/>
            <person name="Zhang J.S."/>
            <person name="Tsai W.C."/>
            <person name="Van de Peer Y."/>
            <person name="Liu Z.J."/>
        </authorList>
    </citation>
    <scope>NUCLEOTIDE SEQUENCE</scope>
    <source>
        <strain evidence="1">CP</strain>
    </source>
</reference>
<dbReference type="GO" id="GO:0004714">
    <property type="term" value="F:transmembrane receptor protein tyrosine kinase activity"/>
    <property type="evidence" value="ECO:0007669"/>
    <property type="project" value="InterPro"/>
</dbReference>
<evidence type="ECO:0000313" key="1">
    <source>
        <dbReference type="EMBL" id="KAK1284207.1"/>
    </source>
</evidence>
<dbReference type="EMBL" id="JAUJYO010000021">
    <property type="protein sequence ID" value="KAK1284207.1"/>
    <property type="molecule type" value="Genomic_DNA"/>
</dbReference>
<dbReference type="InterPro" id="IPR045272">
    <property type="entry name" value="ANXUR1/2-like"/>
</dbReference>
<keyword evidence="1" id="KW-0808">Transferase</keyword>
<name>A0AAV9C659_ACOCL</name>
<dbReference type="Gene3D" id="2.60.120.430">
    <property type="entry name" value="Galactose-binding lectin"/>
    <property type="match status" value="1"/>
</dbReference>
<dbReference type="FunFam" id="2.60.120.430:FF:000003">
    <property type="entry name" value="FERONIA receptor-like kinase"/>
    <property type="match status" value="1"/>
</dbReference>
<reference evidence="1" key="2">
    <citation type="submission" date="2023-06" db="EMBL/GenBank/DDBJ databases">
        <authorList>
            <person name="Ma L."/>
            <person name="Liu K.-W."/>
            <person name="Li Z."/>
            <person name="Hsiao Y.-Y."/>
            <person name="Qi Y."/>
            <person name="Fu T."/>
            <person name="Tang G."/>
            <person name="Zhang D."/>
            <person name="Sun W.-H."/>
            <person name="Liu D.-K."/>
            <person name="Li Y."/>
            <person name="Chen G.-Z."/>
            <person name="Liu X.-D."/>
            <person name="Liao X.-Y."/>
            <person name="Jiang Y.-T."/>
            <person name="Yu X."/>
            <person name="Hao Y."/>
            <person name="Huang J."/>
            <person name="Zhao X.-W."/>
            <person name="Ke S."/>
            <person name="Chen Y.-Y."/>
            <person name="Wu W.-L."/>
            <person name="Hsu J.-L."/>
            <person name="Lin Y.-F."/>
            <person name="Huang M.-D."/>
            <person name="Li C.-Y."/>
            <person name="Huang L."/>
            <person name="Wang Z.-W."/>
            <person name="Zhao X."/>
            <person name="Zhong W.-Y."/>
            <person name="Peng D.-H."/>
            <person name="Ahmad S."/>
            <person name="Lan S."/>
            <person name="Zhang J.-S."/>
            <person name="Tsai W.-C."/>
            <person name="Van De Peer Y."/>
            <person name="Liu Z.-J."/>
        </authorList>
    </citation>
    <scope>NUCLEOTIDE SEQUENCE</scope>
    <source>
        <strain evidence="1">CP</strain>
        <tissue evidence="1">Leaves</tissue>
    </source>
</reference>
<dbReference type="Proteomes" id="UP001180020">
    <property type="component" value="Unassembled WGS sequence"/>
</dbReference>
<comment type="caution">
    <text evidence="1">The sequence shown here is derived from an EMBL/GenBank/DDBJ whole genome shotgun (WGS) entry which is preliminary data.</text>
</comment>
<proteinExistence type="predicted"/>
<keyword evidence="1" id="KW-0418">Kinase</keyword>
<sequence length="256" mass="28040">MIFLNCGAPKGNQSQDGLIWEGDFGSRYALGIQKTVSATPSDQASGVPTVPYMTARIFETPYNYTFPVTPGRKFVRLHFYPSNFTDPKFVASDSFFSASVGPYTLLNNFSPLLAAQAVNFDYISKEFSVNVSMNTLNLTFTPSPANKKAFAFVNGIEIVSTPQIFDGSDTFIQPQIVGTTSTLAYEHTALETVVRLNVGGQSVSPVDDSGLYREWDDDSPYLYGAGENSWLDADNAVSRTYSKDPSVTIKYSDTIP</sequence>